<proteinExistence type="predicted"/>
<sequence>MAVVQIRILQGGSTGVSVRHCADMSDEDFGYGIWEALCTVQKGDGWVGDNGECSEQAIRLIMKLHTVIWPCESWDIAIDHLLVQESDAQIKTSRMSIRLTSSYTSLTSSSISISPTSFATLTNPFIELVITIVLKRRMKCCSDPELAISSTAVEWRCEGIGSECNLMSGWSTFEASTTVGRMEENTFDAELNADQTYVGRIRGVHTISEFLKFGKHNTFVVIMQLPLSKRNEVTLDLVICAQRKWIPIDGSAEDAMMEDKQRRAEGEKSHCHATSSYEIGLTFGCAMLMNLKPNTKNIQLIESGNAKIDGIYMGVMIKENRKEPQSRDVEDADVAVAANGIRCNY</sequence>
<dbReference type="HOGENOM" id="CLU_804507_0_0_1"/>
<reference evidence="2" key="2">
    <citation type="submission" date="2015-01" db="EMBL/GenBank/DDBJ databases">
        <title>Evolutionary Origins and Diversification of the Mycorrhizal Mutualists.</title>
        <authorList>
            <consortium name="DOE Joint Genome Institute"/>
            <consortium name="Mycorrhizal Genomics Consortium"/>
            <person name="Kohler A."/>
            <person name="Kuo A."/>
            <person name="Nagy L.G."/>
            <person name="Floudas D."/>
            <person name="Copeland A."/>
            <person name="Barry K.W."/>
            <person name="Cichocki N."/>
            <person name="Veneault-Fourrey C."/>
            <person name="LaButti K."/>
            <person name="Lindquist E.A."/>
            <person name="Lipzen A."/>
            <person name="Lundell T."/>
            <person name="Morin E."/>
            <person name="Murat C."/>
            <person name="Riley R."/>
            <person name="Ohm R."/>
            <person name="Sun H."/>
            <person name="Tunlid A."/>
            <person name="Henrissat B."/>
            <person name="Grigoriev I.V."/>
            <person name="Hibbett D.S."/>
            <person name="Martin F."/>
        </authorList>
    </citation>
    <scope>NUCLEOTIDE SEQUENCE [LARGE SCALE GENOMIC DNA]</scope>
    <source>
        <strain evidence="2">Foug A</strain>
    </source>
</reference>
<dbReference type="Proteomes" id="UP000053989">
    <property type="component" value="Unassembled WGS sequence"/>
</dbReference>
<dbReference type="EMBL" id="KN822037">
    <property type="protein sequence ID" value="KIM63186.1"/>
    <property type="molecule type" value="Genomic_DNA"/>
</dbReference>
<dbReference type="InParanoid" id="A0A0C3E592"/>
<evidence type="ECO:0000313" key="2">
    <source>
        <dbReference type="Proteomes" id="UP000053989"/>
    </source>
</evidence>
<organism evidence="1 2">
    <name type="scientific">Scleroderma citrinum Foug A</name>
    <dbReference type="NCBI Taxonomy" id="1036808"/>
    <lineage>
        <taxon>Eukaryota</taxon>
        <taxon>Fungi</taxon>
        <taxon>Dikarya</taxon>
        <taxon>Basidiomycota</taxon>
        <taxon>Agaricomycotina</taxon>
        <taxon>Agaricomycetes</taxon>
        <taxon>Agaricomycetidae</taxon>
        <taxon>Boletales</taxon>
        <taxon>Sclerodermatineae</taxon>
        <taxon>Sclerodermataceae</taxon>
        <taxon>Scleroderma</taxon>
    </lineage>
</organism>
<gene>
    <name evidence="1" type="ORF">SCLCIDRAFT_8933</name>
</gene>
<protein>
    <submittedName>
        <fullName evidence="1">Uncharacterized protein</fullName>
    </submittedName>
</protein>
<reference evidence="1 2" key="1">
    <citation type="submission" date="2014-04" db="EMBL/GenBank/DDBJ databases">
        <authorList>
            <consortium name="DOE Joint Genome Institute"/>
            <person name="Kuo A."/>
            <person name="Kohler A."/>
            <person name="Nagy L.G."/>
            <person name="Floudas D."/>
            <person name="Copeland A."/>
            <person name="Barry K.W."/>
            <person name="Cichocki N."/>
            <person name="Veneault-Fourrey C."/>
            <person name="LaButti K."/>
            <person name="Lindquist E.A."/>
            <person name="Lipzen A."/>
            <person name="Lundell T."/>
            <person name="Morin E."/>
            <person name="Murat C."/>
            <person name="Sun H."/>
            <person name="Tunlid A."/>
            <person name="Henrissat B."/>
            <person name="Grigoriev I.V."/>
            <person name="Hibbett D.S."/>
            <person name="Martin F."/>
            <person name="Nordberg H.P."/>
            <person name="Cantor M.N."/>
            <person name="Hua S.X."/>
        </authorList>
    </citation>
    <scope>NUCLEOTIDE SEQUENCE [LARGE SCALE GENOMIC DNA]</scope>
    <source>
        <strain evidence="1 2">Foug A</strain>
    </source>
</reference>
<name>A0A0C3E592_9AGAM</name>
<evidence type="ECO:0000313" key="1">
    <source>
        <dbReference type="EMBL" id="KIM63186.1"/>
    </source>
</evidence>
<accession>A0A0C3E592</accession>
<dbReference type="AlphaFoldDB" id="A0A0C3E592"/>
<keyword evidence="2" id="KW-1185">Reference proteome</keyword>